<keyword evidence="9" id="KW-1185">Reference proteome</keyword>
<keyword evidence="7" id="KW-0255">Endonuclease</keyword>
<evidence type="ECO:0000256" key="2">
    <source>
        <dbReference type="ARBA" id="ARBA00022603"/>
    </source>
</evidence>
<dbReference type="PANTHER" id="PTHR33841:SF1">
    <property type="entry name" value="DNA METHYLTRANSFERASE A"/>
    <property type="match status" value="1"/>
</dbReference>
<feature type="domain" description="Type II methyltransferase M.TaqI-like" evidence="6">
    <location>
        <begin position="727"/>
        <end position="791"/>
    </location>
</feature>
<dbReference type="GO" id="GO:0006304">
    <property type="term" value="P:DNA modification"/>
    <property type="evidence" value="ECO:0007669"/>
    <property type="project" value="InterPro"/>
</dbReference>
<dbReference type="InterPro" id="IPR011639">
    <property type="entry name" value="MethylTrfase_TaqI-like_dom"/>
</dbReference>
<keyword evidence="7" id="KW-0378">Hydrolase</keyword>
<dbReference type="EC" id="2.1.1.72" evidence="1"/>
<evidence type="ECO:0000256" key="3">
    <source>
        <dbReference type="ARBA" id="ARBA00022679"/>
    </source>
</evidence>
<dbReference type="PANTHER" id="PTHR33841">
    <property type="entry name" value="DNA METHYLTRANSFERASE YEEA-RELATED"/>
    <property type="match status" value="1"/>
</dbReference>
<dbReference type="GO" id="GO:0009007">
    <property type="term" value="F:site-specific DNA-methyltransferase (adenine-specific) activity"/>
    <property type="evidence" value="ECO:0007669"/>
    <property type="project" value="UniProtKB-EC"/>
</dbReference>
<evidence type="ECO:0000313" key="10">
    <source>
        <dbReference type="Proteomes" id="UP000187321"/>
    </source>
</evidence>
<dbReference type="STRING" id="588898.BB347_07020"/>
<evidence type="ECO:0000256" key="5">
    <source>
        <dbReference type="ARBA" id="ARBA00047942"/>
    </source>
</evidence>
<dbReference type="OrthoDB" id="187988at2157"/>
<keyword evidence="3" id="KW-0808">Transferase</keyword>
<dbReference type="PROSITE" id="PS00092">
    <property type="entry name" value="N6_MTASE"/>
    <property type="match status" value="1"/>
</dbReference>
<dbReference type="Pfam" id="PF07669">
    <property type="entry name" value="Eco57I"/>
    <property type="match status" value="2"/>
</dbReference>
<dbReference type="Proteomes" id="UP000185687">
    <property type="component" value="Unassembled WGS sequence"/>
</dbReference>
<dbReference type="EMBL" id="CP019327">
    <property type="protein sequence ID" value="APX96388.1"/>
    <property type="molecule type" value="Genomic_DNA"/>
</dbReference>
<feature type="domain" description="Type II methyltransferase M.TaqI-like" evidence="6">
    <location>
        <begin position="482"/>
        <end position="677"/>
    </location>
</feature>
<dbReference type="GO" id="GO:0032259">
    <property type="term" value="P:methylation"/>
    <property type="evidence" value="ECO:0007669"/>
    <property type="project" value="UniProtKB-KW"/>
</dbReference>
<keyword evidence="2" id="KW-0489">Methyltransferase</keyword>
<evidence type="ECO:0000256" key="1">
    <source>
        <dbReference type="ARBA" id="ARBA00011900"/>
    </source>
</evidence>
<dbReference type="RefSeq" id="WP_076582270.1">
    <property type="nucleotide sequence ID" value="NZ_CP019327.1"/>
</dbReference>
<dbReference type="InterPro" id="IPR050953">
    <property type="entry name" value="N4_N6_ade-DNA_methylase"/>
</dbReference>
<reference evidence="7 10" key="1">
    <citation type="submission" date="2017-01" db="EMBL/GenBank/DDBJ databases">
        <title>Complete genome sequence of Haloterrigena daqingensis type strain (JX313T).</title>
        <authorList>
            <person name="Shuang W."/>
        </authorList>
    </citation>
    <scope>NUCLEOTIDE SEQUENCE [LARGE SCALE GENOMIC DNA]</scope>
    <source>
        <strain evidence="7 10">JX313</strain>
    </source>
</reference>
<dbReference type="InterPro" id="IPR002052">
    <property type="entry name" value="DNA_methylase_N6_adenine_CS"/>
</dbReference>
<evidence type="ECO:0000313" key="8">
    <source>
        <dbReference type="EMBL" id="SIR83637.1"/>
    </source>
</evidence>
<comment type="catalytic activity">
    <reaction evidence="5">
        <text>a 2'-deoxyadenosine in DNA + S-adenosyl-L-methionine = an N(6)-methyl-2'-deoxyadenosine in DNA + S-adenosyl-L-homocysteine + H(+)</text>
        <dbReference type="Rhea" id="RHEA:15197"/>
        <dbReference type="Rhea" id="RHEA-COMP:12418"/>
        <dbReference type="Rhea" id="RHEA-COMP:12419"/>
        <dbReference type="ChEBI" id="CHEBI:15378"/>
        <dbReference type="ChEBI" id="CHEBI:57856"/>
        <dbReference type="ChEBI" id="CHEBI:59789"/>
        <dbReference type="ChEBI" id="CHEBI:90615"/>
        <dbReference type="ChEBI" id="CHEBI:90616"/>
        <dbReference type="EC" id="2.1.1.72"/>
    </reaction>
</comment>
<accession>A0A1N7E6D1</accession>
<protein>
    <recommendedName>
        <fullName evidence="1">site-specific DNA-methyltransferase (adenine-specific)</fullName>
        <ecNumber evidence="1">2.1.1.72</ecNumber>
    </recommendedName>
</protein>
<dbReference type="GO" id="GO:0004519">
    <property type="term" value="F:endonuclease activity"/>
    <property type="evidence" value="ECO:0007669"/>
    <property type="project" value="UniProtKB-KW"/>
</dbReference>
<dbReference type="Gene3D" id="3.40.50.150">
    <property type="entry name" value="Vaccinia Virus protein VP39"/>
    <property type="match status" value="1"/>
</dbReference>
<gene>
    <name evidence="7" type="ORF">BB347_07020</name>
    <name evidence="8" type="ORF">SAMN05421809_2490</name>
</gene>
<evidence type="ECO:0000256" key="4">
    <source>
        <dbReference type="ARBA" id="ARBA00022691"/>
    </source>
</evidence>
<sequence>MTLRPITASDIEGWDSLEDIADSFEKRGLRPKPNLGDENTLVLQLADDEFIELIEAGLGESATDFKPKDVDRRHTNLVATNDFEKFTFLTRIRTFGQQHGQIKHQKLSFSRSQFTGEGGERNTILQKLNEIEYGSSAAIYGDLYDTQRIVEEFYEQFEALRTDLVQEVANVPDDRGDAKQRYVQVTLDRMIFLYFIQEKRLLDRDPEYLHEHHERIVDEGGDVYDEFYHPLFFDLLAEGKQSLEFGNLPYLNGGLFSTNPIEEEFPEARLGSTAEETNELFGRILEFLSDWNWNVDERLDIVDPKNLSPAVLGHIFEQTVNQKEMGAYYTPEEITGFMARRSIHPYLLDQLNEAVDAEYEEIDEVFGLSAVDAAAAEGEAIADGGAITQQAPTERVQTDHVETLYFDVLQETRVLDPAVGSGAFLLAAQDVLLDVYLQCLEYFEQLEAESRVWENQTRNELDRIRDGKGGKSLYAKRKIILNNLYGVDIDDGAVEICKLRLWLSMVADIEDEPREVEPLPNIDFNIRQGNSLIGFTEVQEVANEEGDAALTNYGGGVGTSVKELYDDVIDAIERHQDATSGQEATNARKLAESRIDTHSETLDEKVLEQFHEAGLEDVDLADLEEFHPFHWVLEFAPVYRDGGFDVVIGNPPWDVLSPNRDDFFSKYDELFRTYGAEKKDDIQEMLLEENDINHMWESYQENLEQRARYFNSSQEYQLQSPKVAGRTVASENDLSALFLERVFQIASSTSHVSLILPGFVLSGAIAKGLREYLLENTTLETIAGFVNKGIFAEIDDRYRFGIMTFKNSGQTDVISGIFAQKDTDILHSLEEKSIDISREVLASYSSEARIFPGIRSQKEANVLEKLLNNPSLGEEIKNKWEVNVLTKELHEPSDNHLFTNSKNEGDYPIYSGENFYQFNHDNSFLDDLNPPQYWSQGLDDPENSTKNRIREKKFNKGSLKKSIYENFDGPSTSKSQIQFVNDLLEERRGKQLQEQDILLDCSDYRIAYRDITNSTNERTLVASVLPPDITCLHTVQTIKPFRINPTEENLSNFPLHDAYEREFTDKELFVHLGLLNSIPFDFLIRTKVDTHIVKYKFLESQMPRLTDGDDWFHYISARAARLNCYGEAFAEMRERLGGIDPATETSERRALQAEIDAAAFHAYGLEREDTAFVLEDFHRVENPRLMDEAYFDMVLEKYDELDEAGPME</sequence>
<dbReference type="KEGG" id="hda:BB347_07020"/>
<name>A0A1N7E6D1_9EURY</name>
<evidence type="ECO:0000313" key="7">
    <source>
        <dbReference type="EMBL" id="APX96388.1"/>
    </source>
</evidence>
<dbReference type="InterPro" id="IPR029063">
    <property type="entry name" value="SAM-dependent_MTases_sf"/>
</dbReference>
<dbReference type="SUPFAM" id="SSF53335">
    <property type="entry name" value="S-adenosyl-L-methionine-dependent methyltransferases"/>
    <property type="match status" value="1"/>
</dbReference>
<evidence type="ECO:0000259" key="6">
    <source>
        <dbReference type="Pfam" id="PF07669"/>
    </source>
</evidence>
<keyword evidence="4" id="KW-0949">S-adenosyl-L-methionine</keyword>
<dbReference type="AlphaFoldDB" id="A0A1N7E6D1"/>
<proteinExistence type="predicted"/>
<reference evidence="8 9" key="2">
    <citation type="submission" date="2017-01" db="EMBL/GenBank/DDBJ databases">
        <authorList>
            <person name="Mah S.A."/>
            <person name="Swanson W.J."/>
            <person name="Moy G.W."/>
            <person name="Vacquier V.D."/>
        </authorList>
    </citation>
    <scope>NUCLEOTIDE SEQUENCE [LARGE SCALE GENOMIC DNA]</scope>
    <source>
        <strain evidence="8 9">CGMCC 1.8909</strain>
    </source>
</reference>
<keyword evidence="7" id="KW-0540">Nuclease</keyword>
<dbReference type="GeneID" id="30955681"/>
<dbReference type="GO" id="GO:0003676">
    <property type="term" value="F:nucleic acid binding"/>
    <property type="evidence" value="ECO:0007669"/>
    <property type="project" value="InterPro"/>
</dbReference>
<dbReference type="Proteomes" id="UP000187321">
    <property type="component" value="Chromosome"/>
</dbReference>
<evidence type="ECO:0000313" key="9">
    <source>
        <dbReference type="Proteomes" id="UP000185687"/>
    </source>
</evidence>
<dbReference type="EMBL" id="FTNP01000003">
    <property type="protein sequence ID" value="SIR83637.1"/>
    <property type="molecule type" value="Genomic_DNA"/>
</dbReference>
<organism evidence="8 9">
    <name type="scientific">Natronorubrum daqingense</name>
    <dbReference type="NCBI Taxonomy" id="588898"/>
    <lineage>
        <taxon>Archaea</taxon>
        <taxon>Methanobacteriati</taxon>
        <taxon>Methanobacteriota</taxon>
        <taxon>Stenosarchaea group</taxon>
        <taxon>Halobacteria</taxon>
        <taxon>Halobacteriales</taxon>
        <taxon>Natrialbaceae</taxon>
        <taxon>Natronorubrum</taxon>
    </lineage>
</organism>
<dbReference type="REBASE" id="188635">
    <property type="entry name" value="Hda313ORF7020P"/>
</dbReference>